<reference evidence="3" key="1">
    <citation type="journal article" date="2014" name="Science">
        <title>Ancient hybridizations among the ancestral genomes of bread wheat.</title>
        <authorList>
            <consortium name="International Wheat Genome Sequencing Consortium,"/>
            <person name="Marcussen T."/>
            <person name="Sandve S.R."/>
            <person name="Heier L."/>
            <person name="Spannagl M."/>
            <person name="Pfeifer M."/>
            <person name="Jakobsen K.S."/>
            <person name="Wulff B.B."/>
            <person name="Steuernagel B."/>
            <person name="Mayer K.F."/>
            <person name="Olsen O.A."/>
        </authorList>
    </citation>
    <scope>NUCLEOTIDE SEQUENCE [LARGE SCALE GENOMIC DNA]</scope>
    <source>
        <strain evidence="3">cv. AL8/78</strain>
    </source>
</reference>
<dbReference type="SUPFAM" id="SSF53098">
    <property type="entry name" value="Ribonuclease H-like"/>
    <property type="match status" value="1"/>
</dbReference>
<proteinExistence type="predicted"/>
<reference evidence="3" key="2">
    <citation type="journal article" date="2017" name="Nat. Plants">
        <title>The Aegilops tauschii genome reveals multiple impacts of transposons.</title>
        <authorList>
            <person name="Zhao G."/>
            <person name="Zou C."/>
            <person name="Li K."/>
            <person name="Wang K."/>
            <person name="Li T."/>
            <person name="Gao L."/>
            <person name="Zhang X."/>
            <person name="Wang H."/>
            <person name="Yang Z."/>
            <person name="Liu X."/>
            <person name="Jiang W."/>
            <person name="Mao L."/>
            <person name="Kong X."/>
            <person name="Jiao Y."/>
            <person name="Jia J."/>
        </authorList>
    </citation>
    <scope>NUCLEOTIDE SEQUENCE [LARGE SCALE GENOMIC DNA]</scope>
    <source>
        <strain evidence="3">cv. AL8/78</strain>
    </source>
</reference>
<sequence length="397" mass="45991">MFAEFDPVIEEHVRRITNEETHAHYLDHKIQNELIHLLTSAIKKWHILKENIIGLTPKSVSATRWESRVDSVKAIRLQCADIREALLQVAETDNDIKTSSEAKGLANNELGEYEFIVAIVIWYEVLYDVNLVSKHLQAKDMLIDVAIEKVQGLITFFKGYRETGFVEALEMAKGIALEMDIGTTFRKRREIKTKRHFDENPDDTNVATQSTEESFRVHYFVRIVDQAISSLTTRFEQYQGYQKIFGFLFTSETLQSLDKKSLKTFCDNLEVALRKDGKSDIDASELYVELMFLQNFMPKENIGLVEILKFLKRHDCFPNASITYIVLLTIPVTVASAERSFPKLKLLKSYMRTTMTQQRLTDLATIALESEVLEKIDYEDIIEDFISRNTKRMMLFK</sequence>
<keyword evidence="3" id="KW-1185">Reference proteome</keyword>
<dbReference type="STRING" id="200361.A0A453SMN5"/>
<evidence type="ECO:0000313" key="2">
    <source>
        <dbReference type="EnsemblPlants" id="AET7Gv20996600.2"/>
    </source>
</evidence>
<dbReference type="PANTHER" id="PTHR45749">
    <property type="match status" value="1"/>
</dbReference>
<dbReference type="PANTHER" id="PTHR45749:SF35">
    <property type="entry name" value="AC-LIKE TRANSPOSASE-RELATED"/>
    <property type="match status" value="1"/>
</dbReference>
<dbReference type="GO" id="GO:0046983">
    <property type="term" value="F:protein dimerization activity"/>
    <property type="evidence" value="ECO:0007669"/>
    <property type="project" value="InterPro"/>
</dbReference>
<dbReference type="Pfam" id="PF05699">
    <property type="entry name" value="Dimer_Tnp_hAT"/>
    <property type="match status" value="1"/>
</dbReference>
<name>A0A453SMN5_AEGTS</name>
<reference evidence="2" key="3">
    <citation type="journal article" date="2017" name="Nature">
        <title>Genome sequence of the progenitor of the wheat D genome Aegilops tauschii.</title>
        <authorList>
            <person name="Luo M.C."/>
            <person name="Gu Y.Q."/>
            <person name="Puiu D."/>
            <person name="Wang H."/>
            <person name="Twardziok S.O."/>
            <person name="Deal K.R."/>
            <person name="Huo N."/>
            <person name="Zhu T."/>
            <person name="Wang L."/>
            <person name="Wang Y."/>
            <person name="McGuire P.E."/>
            <person name="Liu S."/>
            <person name="Long H."/>
            <person name="Ramasamy R.K."/>
            <person name="Rodriguez J.C."/>
            <person name="Van S.L."/>
            <person name="Yuan L."/>
            <person name="Wang Z."/>
            <person name="Xia Z."/>
            <person name="Xiao L."/>
            <person name="Anderson O.D."/>
            <person name="Ouyang S."/>
            <person name="Liang Y."/>
            <person name="Zimin A.V."/>
            <person name="Pertea G."/>
            <person name="Qi P."/>
            <person name="Bennetzen J.L."/>
            <person name="Dai X."/>
            <person name="Dawson M.W."/>
            <person name="Muller H.G."/>
            <person name="Kugler K."/>
            <person name="Rivarola-Duarte L."/>
            <person name="Spannagl M."/>
            <person name="Mayer K.F.X."/>
            <person name="Lu F.H."/>
            <person name="Bevan M.W."/>
            <person name="Leroy P."/>
            <person name="Li P."/>
            <person name="You F.M."/>
            <person name="Sun Q."/>
            <person name="Liu Z."/>
            <person name="Lyons E."/>
            <person name="Wicker T."/>
            <person name="Salzberg S.L."/>
            <person name="Devos K.M."/>
            <person name="Dvorak J."/>
        </authorList>
    </citation>
    <scope>NUCLEOTIDE SEQUENCE [LARGE SCALE GENOMIC DNA]</scope>
    <source>
        <strain evidence="2">cv. AL8/78</strain>
    </source>
</reference>
<dbReference type="Proteomes" id="UP000015105">
    <property type="component" value="Chromosome 7D"/>
</dbReference>
<reference evidence="2" key="5">
    <citation type="journal article" date="2021" name="G3 (Bethesda)">
        <title>Aegilops tauschii genome assembly Aet v5.0 features greater sequence contiguity and improved annotation.</title>
        <authorList>
            <person name="Wang L."/>
            <person name="Zhu T."/>
            <person name="Rodriguez J.C."/>
            <person name="Deal K.R."/>
            <person name="Dubcovsky J."/>
            <person name="McGuire P.E."/>
            <person name="Lux T."/>
            <person name="Spannagl M."/>
            <person name="Mayer K.F.X."/>
            <person name="Baldrich P."/>
            <person name="Meyers B.C."/>
            <person name="Huo N."/>
            <person name="Gu Y.Q."/>
            <person name="Zhou H."/>
            <person name="Devos K.M."/>
            <person name="Bennetzen J.L."/>
            <person name="Unver T."/>
            <person name="Budak H."/>
            <person name="Gulick P.J."/>
            <person name="Galiba G."/>
            <person name="Kalapos B."/>
            <person name="Nelson D.R."/>
            <person name="Li P."/>
            <person name="You F.M."/>
            <person name="Luo M.C."/>
            <person name="Dvorak J."/>
        </authorList>
    </citation>
    <scope>NUCLEOTIDE SEQUENCE [LARGE SCALE GENOMIC DNA]</scope>
    <source>
        <strain evidence="2">cv. AL8/78</strain>
    </source>
</reference>
<dbReference type="InterPro" id="IPR008906">
    <property type="entry name" value="HATC_C_dom"/>
</dbReference>
<dbReference type="InterPro" id="IPR012337">
    <property type="entry name" value="RNaseH-like_sf"/>
</dbReference>
<feature type="domain" description="HAT C-terminal dimerisation" evidence="1">
    <location>
        <begin position="301"/>
        <end position="371"/>
    </location>
</feature>
<evidence type="ECO:0000313" key="3">
    <source>
        <dbReference type="Proteomes" id="UP000015105"/>
    </source>
</evidence>
<dbReference type="AlphaFoldDB" id="A0A453SMN5"/>
<reference evidence="2" key="4">
    <citation type="submission" date="2019-03" db="UniProtKB">
        <authorList>
            <consortium name="EnsemblPlants"/>
        </authorList>
    </citation>
    <scope>IDENTIFICATION</scope>
</reference>
<protein>
    <recommendedName>
        <fullName evidence="1">HAT C-terminal dimerisation domain-containing protein</fullName>
    </recommendedName>
</protein>
<evidence type="ECO:0000259" key="1">
    <source>
        <dbReference type="Pfam" id="PF05699"/>
    </source>
</evidence>
<dbReference type="Gramene" id="AET7Gv20996600.2">
    <property type="protein sequence ID" value="AET7Gv20996600.2"/>
    <property type="gene ID" value="AET7Gv20996600"/>
</dbReference>
<organism evidence="2 3">
    <name type="scientific">Aegilops tauschii subsp. strangulata</name>
    <name type="common">Goatgrass</name>
    <dbReference type="NCBI Taxonomy" id="200361"/>
    <lineage>
        <taxon>Eukaryota</taxon>
        <taxon>Viridiplantae</taxon>
        <taxon>Streptophyta</taxon>
        <taxon>Embryophyta</taxon>
        <taxon>Tracheophyta</taxon>
        <taxon>Spermatophyta</taxon>
        <taxon>Magnoliopsida</taxon>
        <taxon>Liliopsida</taxon>
        <taxon>Poales</taxon>
        <taxon>Poaceae</taxon>
        <taxon>BOP clade</taxon>
        <taxon>Pooideae</taxon>
        <taxon>Triticodae</taxon>
        <taxon>Triticeae</taxon>
        <taxon>Triticinae</taxon>
        <taxon>Aegilops</taxon>
    </lineage>
</organism>
<accession>A0A453SMN5</accession>
<dbReference type="EnsemblPlants" id="AET7Gv20996600.2">
    <property type="protein sequence ID" value="AET7Gv20996600.2"/>
    <property type="gene ID" value="AET7Gv20996600"/>
</dbReference>